<evidence type="ECO:0000313" key="2">
    <source>
        <dbReference type="EMBL" id="RYQ36622.1"/>
    </source>
</evidence>
<evidence type="ECO:0000313" key="3">
    <source>
        <dbReference type="Proteomes" id="UP000292382"/>
    </source>
</evidence>
<dbReference type="EMBL" id="RYUW01000012">
    <property type="protein sequence ID" value="RYQ36622.1"/>
    <property type="molecule type" value="Genomic_DNA"/>
</dbReference>
<accession>A0A4Q5ARF4</accession>
<protein>
    <submittedName>
        <fullName evidence="2">Uncharacterized protein</fullName>
    </submittedName>
</protein>
<evidence type="ECO:0000256" key="1">
    <source>
        <dbReference type="SAM" id="MobiDB-lite"/>
    </source>
</evidence>
<proteinExistence type="predicted"/>
<feature type="region of interest" description="Disordered" evidence="1">
    <location>
        <begin position="196"/>
        <end position="218"/>
    </location>
</feature>
<sequence length="218" mass="22937">MATIHISLKKPTSGQPIPVDGKIRIQPIRRFIRGNSFVLPEPFEITLENGEANVTLIESEFFGAWAFTELPGTPQEYTRYVKVPTTAAGTTLEYTDLEDVNPNTLIPVALEHSQLLQVAVCADAQSALAYSTAHPDVVVIYDEEAAADANLVAAQAIAASQSAASQAANDTQLSAQLAAKSLESVQSVKAAMDELASTPPAVSGDVQSAGVADQTVGE</sequence>
<name>A0A4Q5ARF4_9BIFI</name>
<dbReference type="AlphaFoldDB" id="A0A4Q5ARF4"/>
<gene>
    <name evidence="2" type="ORF">PG2003B_1121</name>
</gene>
<reference evidence="2 3" key="1">
    <citation type="submission" date="2018-12" db="EMBL/GenBank/DDBJ databases">
        <title>Unveiling genomic diversity among members of the Bifidobacterium pseudolongum species, a widely distributed gut commensal of the animal kingdom.</title>
        <authorList>
            <person name="Lugli G.A."/>
            <person name="Duranti S."/>
            <person name="Albert K."/>
            <person name="Mancabelli L."/>
            <person name="Napoli S."/>
            <person name="Viappiani A."/>
            <person name="Anzalone R."/>
            <person name="Longhi G."/>
            <person name="Milani C."/>
            <person name="Turroni F."/>
            <person name="Alessandri G."/>
            <person name="Sela D.A."/>
            <person name="Van Sinderen D."/>
            <person name="Ventura M."/>
        </authorList>
    </citation>
    <scope>NUCLEOTIDE SEQUENCE [LARGE SCALE GENOMIC DNA]</scope>
    <source>
        <strain evidence="2 3">2003B</strain>
    </source>
</reference>
<organism evidence="2 3">
    <name type="scientific">Bifidobacterium pseudolongum subsp. globosum</name>
    <dbReference type="NCBI Taxonomy" id="1690"/>
    <lineage>
        <taxon>Bacteria</taxon>
        <taxon>Bacillati</taxon>
        <taxon>Actinomycetota</taxon>
        <taxon>Actinomycetes</taxon>
        <taxon>Bifidobacteriales</taxon>
        <taxon>Bifidobacteriaceae</taxon>
        <taxon>Bifidobacterium</taxon>
    </lineage>
</organism>
<comment type="caution">
    <text evidence="2">The sequence shown here is derived from an EMBL/GenBank/DDBJ whole genome shotgun (WGS) entry which is preliminary data.</text>
</comment>
<dbReference type="RefSeq" id="WP_129966914.1">
    <property type="nucleotide sequence ID" value="NZ_RYUW01000012.1"/>
</dbReference>
<dbReference type="Proteomes" id="UP000292382">
    <property type="component" value="Unassembled WGS sequence"/>
</dbReference>